<dbReference type="Gene3D" id="3.30.70.270">
    <property type="match status" value="1"/>
</dbReference>
<evidence type="ECO:0000259" key="3">
    <source>
        <dbReference type="PROSITE" id="PS51832"/>
    </source>
</evidence>
<feature type="domain" description="HD-GYP" evidence="3">
    <location>
        <begin position="462"/>
        <end position="648"/>
    </location>
</feature>
<evidence type="ECO:0000313" key="4">
    <source>
        <dbReference type="EMBL" id="TSA80775.1"/>
    </source>
</evidence>
<dbReference type="PROSITE" id="PS50887">
    <property type="entry name" value="GGDEF"/>
    <property type="match status" value="1"/>
</dbReference>
<dbReference type="InterPro" id="IPR037522">
    <property type="entry name" value="HD_GYP_dom"/>
</dbReference>
<dbReference type="OrthoDB" id="9804747at2"/>
<dbReference type="SUPFAM" id="SSF55073">
    <property type="entry name" value="Nucleotide cyclase"/>
    <property type="match status" value="1"/>
</dbReference>
<sequence>MSVIREERATNQLQSPAVFRFRWWPTIIFWVSMHLLLGFWLFGRSEKPVWSPVSSTLFLLLAAVLIFFISWMLGAFRLPRQIVLPTIVLTSGIVLTSIQEGFFPQTATSNPVWRTALQLLLVAGFVWIMVFNVQTMLHRFKRQHRLANQDNLTGLLNRTGMQRALHHLTPQRKAVLIMMDLNDLKSINDLRGHDAGDQHIQAVAQAITEALPKDAAASRWGGDEFLVILLHSSVAQADHFAQTVIKHSPKVRLTLPALAFGAAQVHSYEDLQRAIAVADQRMYEHKEFTKSTHLDTTVQHVPSAEEFMRLIEGLTSAHELLRRGLENLRLILGFDASSYYELLGTSLQSVYISSTQEQQEAPLHSLKRDVSSGLLGQAMVTNSTIGTADYPSEGRAMPEWVATGLRSLLATPVRDAGSVVGVLVLMSYHNWRPITPHARRLLEAVALRLGYILEHERVLKQVELTVEGGLMALGAALEARDVESFGHTQRVVAYAEKLGAALGLPRAALIELKQGAYLHDIGKLMVPDALLRKPGRLTPEEFKTMQQHAQQGFALASRIPSLSQGALDIILYHHENWDGGGYPSGRSALQIPLLARIFTVCDVYEALISVRPYKPAWPVDVALSEIGAQAGKKFDPQVVAAFLKLMRS</sequence>
<proteinExistence type="predicted"/>
<dbReference type="Proteomes" id="UP000316092">
    <property type="component" value="Unassembled WGS sequence"/>
</dbReference>
<dbReference type="NCBIfam" id="TIGR00254">
    <property type="entry name" value="GGDEF"/>
    <property type="match status" value="1"/>
</dbReference>
<dbReference type="InterPro" id="IPR003018">
    <property type="entry name" value="GAF"/>
</dbReference>
<dbReference type="InterPro" id="IPR029787">
    <property type="entry name" value="Nucleotide_cyclase"/>
</dbReference>
<dbReference type="SUPFAM" id="SSF55781">
    <property type="entry name" value="GAF domain-like"/>
    <property type="match status" value="1"/>
</dbReference>
<dbReference type="CDD" id="cd00077">
    <property type="entry name" value="HDc"/>
    <property type="match status" value="1"/>
</dbReference>
<dbReference type="InterPro" id="IPR029016">
    <property type="entry name" value="GAF-like_dom_sf"/>
</dbReference>
<dbReference type="EMBL" id="VKDB01000027">
    <property type="protein sequence ID" value="TSA80775.1"/>
    <property type="molecule type" value="Genomic_DNA"/>
</dbReference>
<dbReference type="InterPro" id="IPR043128">
    <property type="entry name" value="Rev_trsase/Diguanyl_cyclase"/>
</dbReference>
<dbReference type="Pfam" id="PF01590">
    <property type="entry name" value="GAF"/>
    <property type="match status" value="1"/>
</dbReference>
<dbReference type="CDD" id="cd01949">
    <property type="entry name" value="GGDEF"/>
    <property type="match status" value="1"/>
</dbReference>
<keyword evidence="5" id="KW-1185">Reference proteome</keyword>
<dbReference type="SMART" id="SM00471">
    <property type="entry name" value="HDc"/>
    <property type="match status" value="1"/>
</dbReference>
<dbReference type="InterPro" id="IPR052020">
    <property type="entry name" value="Cyclic_di-GMP/3'3'-cGAMP_PDE"/>
</dbReference>
<gene>
    <name evidence="4" type="ORF">FNU79_16155</name>
</gene>
<dbReference type="Gene3D" id="1.10.3210.10">
    <property type="entry name" value="Hypothetical protein af1432"/>
    <property type="match status" value="1"/>
</dbReference>
<comment type="caution">
    <text evidence="4">The sequence shown here is derived from an EMBL/GenBank/DDBJ whole genome shotgun (WGS) entry which is preliminary data.</text>
</comment>
<dbReference type="InterPro" id="IPR000160">
    <property type="entry name" value="GGDEF_dom"/>
</dbReference>
<feature type="domain" description="GGDEF" evidence="2">
    <location>
        <begin position="172"/>
        <end position="298"/>
    </location>
</feature>
<feature type="transmembrane region" description="Helical" evidence="1">
    <location>
        <begin position="115"/>
        <end position="133"/>
    </location>
</feature>
<evidence type="ECO:0000256" key="1">
    <source>
        <dbReference type="SAM" id="Phobius"/>
    </source>
</evidence>
<feature type="transmembrane region" description="Helical" evidence="1">
    <location>
        <begin position="49"/>
        <end position="70"/>
    </location>
</feature>
<accession>A0A553UKP8</accession>
<dbReference type="InterPro" id="IPR003607">
    <property type="entry name" value="HD/PDEase_dom"/>
</dbReference>
<name>A0A553UKP8_9DEIO</name>
<keyword evidence="1" id="KW-0472">Membrane</keyword>
<dbReference type="SMART" id="SM00065">
    <property type="entry name" value="GAF"/>
    <property type="match status" value="1"/>
</dbReference>
<dbReference type="Pfam" id="PF13487">
    <property type="entry name" value="HD_5"/>
    <property type="match status" value="1"/>
</dbReference>
<feature type="transmembrane region" description="Helical" evidence="1">
    <location>
        <begin position="21"/>
        <end position="43"/>
    </location>
</feature>
<dbReference type="Gene3D" id="3.30.450.40">
    <property type="match status" value="1"/>
</dbReference>
<dbReference type="SUPFAM" id="SSF109604">
    <property type="entry name" value="HD-domain/PDEase-like"/>
    <property type="match status" value="1"/>
</dbReference>
<dbReference type="SMART" id="SM00267">
    <property type="entry name" value="GGDEF"/>
    <property type="match status" value="1"/>
</dbReference>
<dbReference type="Pfam" id="PF00990">
    <property type="entry name" value="GGDEF"/>
    <property type="match status" value="1"/>
</dbReference>
<protein>
    <submittedName>
        <fullName evidence="4">Diguanylate cyclase</fullName>
    </submittedName>
</protein>
<dbReference type="PROSITE" id="PS51832">
    <property type="entry name" value="HD_GYP"/>
    <property type="match status" value="1"/>
</dbReference>
<feature type="transmembrane region" description="Helical" evidence="1">
    <location>
        <begin position="82"/>
        <end position="103"/>
    </location>
</feature>
<evidence type="ECO:0000313" key="5">
    <source>
        <dbReference type="Proteomes" id="UP000316092"/>
    </source>
</evidence>
<dbReference type="AlphaFoldDB" id="A0A553UKP8"/>
<organism evidence="4 5">
    <name type="scientific">Deinococcus detaillensis</name>
    <dbReference type="NCBI Taxonomy" id="2592048"/>
    <lineage>
        <taxon>Bacteria</taxon>
        <taxon>Thermotogati</taxon>
        <taxon>Deinococcota</taxon>
        <taxon>Deinococci</taxon>
        <taxon>Deinococcales</taxon>
        <taxon>Deinococcaceae</taxon>
        <taxon>Deinococcus</taxon>
    </lineage>
</organism>
<reference evidence="4 5" key="1">
    <citation type="submission" date="2019-07" db="EMBL/GenBank/DDBJ databases">
        <title>Deinococcus detaillus sp. nov., isolated from humus soil in Antarctica.</title>
        <authorList>
            <person name="Zhang K."/>
        </authorList>
    </citation>
    <scope>NUCLEOTIDE SEQUENCE [LARGE SCALE GENOMIC DNA]</scope>
    <source>
        <strain evidence="4 5">H1</strain>
    </source>
</reference>
<dbReference type="PANTHER" id="PTHR45228">
    <property type="entry name" value="CYCLIC DI-GMP PHOSPHODIESTERASE TM_0186-RELATED"/>
    <property type="match status" value="1"/>
</dbReference>
<dbReference type="PANTHER" id="PTHR45228:SF8">
    <property type="entry name" value="TWO-COMPONENT RESPONSE REGULATOR-RELATED"/>
    <property type="match status" value="1"/>
</dbReference>
<keyword evidence="1" id="KW-0812">Transmembrane</keyword>
<evidence type="ECO:0000259" key="2">
    <source>
        <dbReference type="PROSITE" id="PS50887"/>
    </source>
</evidence>
<keyword evidence="1" id="KW-1133">Transmembrane helix</keyword>